<evidence type="ECO:0000313" key="3">
    <source>
        <dbReference type="Proteomes" id="UP000249789"/>
    </source>
</evidence>
<gene>
    <name evidence="2" type="ORF">BO72DRAFT_491764</name>
</gene>
<reference evidence="2 3" key="1">
    <citation type="submission" date="2018-02" db="EMBL/GenBank/DDBJ databases">
        <title>The genomes of Aspergillus section Nigri reveals drivers in fungal speciation.</title>
        <authorList>
            <consortium name="DOE Joint Genome Institute"/>
            <person name="Vesth T.C."/>
            <person name="Nybo J."/>
            <person name="Theobald S."/>
            <person name="Brandl J."/>
            <person name="Frisvad J.C."/>
            <person name="Nielsen K.F."/>
            <person name="Lyhne E.K."/>
            <person name="Kogle M.E."/>
            <person name="Kuo A."/>
            <person name="Riley R."/>
            <person name="Clum A."/>
            <person name="Nolan M."/>
            <person name="Lipzen A."/>
            <person name="Salamov A."/>
            <person name="Henrissat B."/>
            <person name="Wiebenga A."/>
            <person name="De vries R.P."/>
            <person name="Grigoriev I.V."/>
            <person name="Mortensen U.H."/>
            <person name="Andersen M.R."/>
            <person name="Baker S.E."/>
        </authorList>
    </citation>
    <scope>NUCLEOTIDE SEQUENCE [LARGE SCALE GENOMIC DNA]</scope>
    <source>
        <strain evidence="2 3">CBS 313.89</strain>
    </source>
</reference>
<feature type="region of interest" description="Disordered" evidence="1">
    <location>
        <begin position="1"/>
        <end position="21"/>
    </location>
</feature>
<dbReference type="VEuPathDB" id="FungiDB:BO72DRAFT_491764"/>
<dbReference type="AlphaFoldDB" id="A0A8G1W3W7"/>
<evidence type="ECO:0008006" key="4">
    <source>
        <dbReference type="Google" id="ProtNLM"/>
    </source>
</evidence>
<dbReference type="OrthoDB" id="4498874at2759"/>
<dbReference type="Proteomes" id="UP000249789">
    <property type="component" value="Unassembled WGS sequence"/>
</dbReference>
<keyword evidence="3" id="KW-1185">Reference proteome</keyword>
<sequence>MASSEQAMSPADTTADSDSTIYISPDATDKIALRIEYPVPSSALETRTSPLIVSKAVLMDASPVFNRMLTNNAWQEAQSLTATGFVHLTIDGNLYSETAFIDMMHLATVLDYWGCGWDRVPDMDTSIALALRKDPYWVDLDTAMEWAWVAWYFWDTDVFEQVTAYVIGHSEDRISAHPLRLPEWVARMKKCRERAIKDLLKPLRNARMNRMPPKFIDAEPNSEPYRGADRCMRVIKATIPKLHQEGGSLYSLPAPPYAGCSFRQLSPALSRVVPKELESDLMSHEPYGQCLGPLRTLLLGLRWDGMKMKRLTMNDVGIVIIASAMEACLVGSARF</sequence>
<proteinExistence type="predicted"/>
<dbReference type="EMBL" id="KZ824623">
    <property type="protein sequence ID" value="RAK82143.1"/>
    <property type="molecule type" value="Genomic_DNA"/>
</dbReference>
<protein>
    <recommendedName>
        <fullName evidence="4">BTB domain-containing protein</fullName>
    </recommendedName>
</protein>
<dbReference type="RefSeq" id="XP_040806153.1">
    <property type="nucleotide sequence ID" value="XM_040948218.1"/>
</dbReference>
<organism evidence="2 3">
    <name type="scientific">Aspergillus fijiensis CBS 313.89</name>
    <dbReference type="NCBI Taxonomy" id="1448319"/>
    <lineage>
        <taxon>Eukaryota</taxon>
        <taxon>Fungi</taxon>
        <taxon>Dikarya</taxon>
        <taxon>Ascomycota</taxon>
        <taxon>Pezizomycotina</taxon>
        <taxon>Eurotiomycetes</taxon>
        <taxon>Eurotiomycetidae</taxon>
        <taxon>Eurotiales</taxon>
        <taxon>Aspergillaceae</taxon>
        <taxon>Aspergillus</taxon>
    </lineage>
</organism>
<accession>A0A8G1W3W7</accession>
<dbReference type="GeneID" id="63865551"/>
<name>A0A8G1W3W7_9EURO</name>
<evidence type="ECO:0000256" key="1">
    <source>
        <dbReference type="SAM" id="MobiDB-lite"/>
    </source>
</evidence>
<evidence type="ECO:0000313" key="2">
    <source>
        <dbReference type="EMBL" id="RAK82143.1"/>
    </source>
</evidence>